<feature type="region of interest" description="Disordered" evidence="10">
    <location>
        <begin position="1315"/>
        <end position="1345"/>
    </location>
</feature>
<dbReference type="Gene3D" id="1.20.1280.290">
    <property type="match status" value="2"/>
</dbReference>
<dbReference type="PANTHER" id="PTHR16201">
    <property type="entry name" value="SEVEN TRANSMEMBRANE PROTEIN 1-RELATED"/>
    <property type="match status" value="1"/>
</dbReference>
<feature type="transmembrane region" description="Helical" evidence="11">
    <location>
        <begin position="234"/>
        <end position="254"/>
    </location>
</feature>
<feature type="transmembrane region" description="Helical" evidence="11">
    <location>
        <begin position="14"/>
        <end position="35"/>
    </location>
</feature>
<reference evidence="12 13" key="1">
    <citation type="submission" date="2020-12" db="EMBL/GenBank/DDBJ databases">
        <title>Effect of drift, selection, and recombination on the evolution of hybrid genomes in Candida yeast pathogens.</title>
        <authorList>
            <person name="Mixao V."/>
            <person name="Ksiezopolska E."/>
            <person name="Saus E."/>
            <person name="Boekhout T."/>
            <person name="Gacser A."/>
            <person name="Gabaldon T."/>
        </authorList>
    </citation>
    <scope>NUCLEOTIDE SEQUENCE [LARGE SCALE GENOMIC DNA]</scope>
    <source>
        <strain evidence="12 13">BP57</strain>
    </source>
</reference>
<feature type="transmembrane region" description="Helical" evidence="11">
    <location>
        <begin position="74"/>
        <end position="97"/>
    </location>
</feature>
<dbReference type="GO" id="GO:0034488">
    <property type="term" value="P:basic amino acid transmembrane export from vacuole"/>
    <property type="evidence" value="ECO:0007669"/>
    <property type="project" value="UniProtKB-ARBA"/>
</dbReference>
<evidence type="ECO:0000256" key="7">
    <source>
        <dbReference type="ARBA" id="ARBA00022989"/>
    </source>
</evidence>
<dbReference type="FunFam" id="1.20.1280.290:FF:000012">
    <property type="entry name" value="Vacuolar membrane PQ loop repeat protein"/>
    <property type="match status" value="1"/>
</dbReference>
<feature type="compositionally biased region" description="Polar residues" evidence="10">
    <location>
        <begin position="376"/>
        <end position="385"/>
    </location>
</feature>
<evidence type="ECO:0000256" key="2">
    <source>
        <dbReference type="ARBA" id="ARBA00004127"/>
    </source>
</evidence>
<dbReference type="CDD" id="cd12148">
    <property type="entry name" value="fungal_TF_MHR"/>
    <property type="match status" value="1"/>
</dbReference>
<feature type="transmembrane region" description="Helical" evidence="11">
    <location>
        <begin position="47"/>
        <end position="68"/>
    </location>
</feature>
<keyword evidence="3" id="KW-0813">Transport</keyword>
<comment type="similarity">
    <text evidence="9">Belongs to the laat-1 family.</text>
</comment>
<evidence type="ECO:0000256" key="11">
    <source>
        <dbReference type="SAM" id="Phobius"/>
    </source>
</evidence>
<name>A0A8H7ZLF4_9ASCO</name>
<evidence type="ECO:0000256" key="9">
    <source>
        <dbReference type="ARBA" id="ARBA00038039"/>
    </source>
</evidence>
<dbReference type="Pfam" id="PF04193">
    <property type="entry name" value="PQ-loop"/>
    <property type="match status" value="2"/>
</dbReference>
<feature type="transmembrane region" description="Helical" evidence="11">
    <location>
        <begin position="155"/>
        <end position="175"/>
    </location>
</feature>
<organism evidence="12 13">
    <name type="scientific">Candida metapsilosis</name>
    <dbReference type="NCBI Taxonomy" id="273372"/>
    <lineage>
        <taxon>Eukaryota</taxon>
        <taxon>Fungi</taxon>
        <taxon>Dikarya</taxon>
        <taxon>Ascomycota</taxon>
        <taxon>Saccharomycotina</taxon>
        <taxon>Pichiomycetes</taxon>
        <taxon>Debaryomycetaceae</taxon>
        <taxon>Candida/Lodderomyces clade</taxon>
        <taxon>Candida</taxon>
    </lineage>
</organism>
<feature type="transmembrane region" description="Helical" evidence="11">
    <location>
        <begin position="266"/>
        <end position="288"/>
    </location>
</feature>
<proteinExistence type="inferred from homology"/>
<keyword evidence="4" id="KW-0926">Vacuole</keyword>
<feature type="region of interest" description="Disordered" evidence="10">
    <location>
        <begin position="332"/>
        <end position="385"/>
    </location>
</feature>
<keyword evidence="8 11" id="KW-0472">Membrane</keyword>
<dbReference type="OrthoDB" id="4159781at2759"/>
<keyword evidence="7 11" id="KW-1133">Transmembrane helix</keyword>
<dbReference type="Proteomes" id="UP000669133">
    <property type="component" value="Unassembled WGS sequence"/>
</dbReference>
<gene>
    <name evidence="12" type="ORF">I9W82_001318</name>
</gene>
<feature type="region of interest" description="Disordered" evidence="10">
    <location>
        <begin position="409"/>
        <end position="432"/>
    </location>
</feature>
<dbReference type="RefSeq" id="XP_067551339.1">
    <property type="nucleotide sequence ID" value="XM_067690050.1"/>
</dbReference>
<keyword evidence="6" id="KW-0677">Repeat</keyword>
<dbReference type="EMBL" id="JAEOAQ010000001">
    <property type="protein sequence ID" value="KAG5422223.1"/>
    <property type="molecule type" value="Genomic_DNA"/>
</dbReference>
<dbReference type="GO" id="GO:0012505">
    <property type="term" value="C:endomembrane system"/>
    <property type="evidence" value="ECO:0007669"/>
    <property type="project" value="UniProtKB-SubCell"/>
</dbReference>
<dbReference type="InterPro" id="IPR051415">
    <property type="entry name" value="LAAT-1"/>
</dbReference>
<keyword evidence="5 11" id="KW-0812">Transmembrane</keyword>
<dbReference type="PANTHER" id="PTHR16201:SF35">
    <property type="entry name" value="VACUOLAR AMINO ACID TRANSPORTER YPQ1-RELATED"/>
    <property type="match status" value="1"/>
</dbReference>
<evidence type="ECO:0000313" key="13">
    <source>
        <dbReference type="Proteomes" id="UP000669133"/>
    </source>
</evidence>
<dbReference type="GO" id="GO:0015174">
    <property type="term" value="F:basic amino acid transmembrane transporter activity"/>
    <property type="evidence" value="ECO:0007669"/>
    <property type="project" value="UniProtKB-ARBA"/>
</dbReference>
<evidence type="ECO:0000256" key="10">
    <source>
        <dbReference type="SAM" id="MobiDB-lite"/>
    </source>
</evidence>
<comment type="caution">
    <text evidence="12">The sequence shown here is derived from an EMBL/GenBank/DDBJ whole genome shotgun (WGS) entry which is preliminary data.</text>
</comment>
<evidence type="ECO:0000256" key="1">
    <source>
        <dbReference type="ARBA" id="ARBA00004116"/>
    </source>
</evidence>
<evidence type="ECO:0000313" key="12">
    <source>
        <dbReference type="EMBL" id="KAG5422223.1"/>
    </source>
</evidence>
<evidence type="ECO:0000256" key="6">
    <source>
        <dbReference type="ARBA" id="ARBA00022737"/>
    </source>
</evidence>
<feature type="compositionally biased region" description="Polar residues" evidence="10">
    <location>
        <begin position="1315"/>
        <end position="1338"/>
    </location>
</feature>
<evidence type="ECO:0000256" key="3">
    <source>
        <dbReference type="ARBA" id="ARBA00022448"/>
    </source>
</evidence>
<keyword evidence="13" id="KW-1185">Reference proteome</keyword>
<dbReference type="GO" id="GO:0098588">
    <property type="term" value="C:bounding membrane of organelle"/>
    <property type="evidence" value="ECO:0007669"/>
    <property type="project" value="UniProtKB-ARBA"/>
</dbReference>
<evidence type="ECO:0000256" key="8">
    <source>
        <dbReference type="ARBA" id="ARBA00023136"/>
    </source>
</evidence>
<dbReference type="GO" id="GO:0015179">
    <property type="term" value="F:L-amino acid transmembrane transporter activity"/>
    <property type="evidence" value="ECO:0007669"/>
    <property type="project" value="UniProtKB-ARBA"/>
</dbReference>
<dbReference type="FunFam" id="1.20.1280.290:FF:000011">
    <property type="entry name" value="PQ loop repeat protein"/>
    <property type="match status" value="1"/>
</dbReference>
<accession>A0A8H7ZLF4</accession>
<feature type="compositionally biased region" description="Basic and acidic residues" evidence="10">
    <location>
        <begin position="419"/>
        <end position="432"/>
    </location>
</feature>
<comment type="subcellular location">
    <subcellularLocation>
        <location evidence="2">Endomembrane system</location>
        <topology evidence="2">Multi-pass membrane protein</topology>
    </subcellularLocation>
    <subcellularLocation>
        <location evidence="1">Vacuole</location>
    </subcellularLocation>
</comment>
<dbReference type="GO" id="GO:0005773">
    <property type="term" value="C:vacuole"/>
    <property type="evidence" value="ECO:0007669"/>
    <property type="project" value="UniProtKB-SubCell"/>
</dbReference>
<dbReference type="GeneID" id="93649947"/>
<dbReference type="InterPro" id="IPR006603">
    <property type="entry name" value="PQ-loop_rpt"/>
</dbReference>
<evidence type="ECO:0000256" key="4">
    <source>
        <dbReference type="ARBA" id="ARBA00022554"/>
    </source>
</evidence>
<protein>
    <submittedName>
        <fullName evidence="12">Uncharacterized protein</fullName>
    </submittedName>
</protein>
<dbReference type="GO" id="GO:0015101">
    <property type="term" value="F:organic cation transmembrane transporter activity"/>
    <property type="evidence" value="ECO:0007669"/>
    <property type="project" value="UniProtKB-ARBA"/>
</dbReference>
<evidence type="ECO:0000256" key="5">
    <source>
        <dbReference type="ARBA" id="ARBA00022692"/>
    </source>
</evidence>
<feature type="compositionally biased region" description="Low complexity" evidence="10">
    <location>
        <begin position="352"/>
        <end position="368"/>
    </location>
</feature>
<dbReference type="SMART" id="SM00679">
    <property type="entry name" value="CTNS"/>
    <property type="match status" value="2"/>
</dbReference>
<dbReference type="GO" id="GO:0034490">
    <property type="term" value="P:basic amino acid transmembrane import into vacuole"/>
    <property type="evidence" value="ECO:0007669"/>
    <property type="project" value="UniProtKB-ARBA"/>
</dbReference>
<sequence>MTPPLTPIQLDKQAISGITGSISLACWIIVFAPQIYENFTRKSSEGLSLTFIILWLAGDVFNVLGAVMQGLLPTMIVLAVYYTLADIVLLWQCLVYGDGNDNKEKIKPDFTHLSPATPINEDVLESAYSHSSSLQTRGEEGSIRSGARSSKLQTALLNTLMVSLVIISGIAGWYISYVKDSRRKHPGGNHRPEDLVFDPLAQTFGWLCAVLYLGSRVPQIILNYERKSCEGISFMFFLFACLGNLTYVISILSIDTSLHYLWVNSSWLAGSLGTLALDFTIFVQFFLYNGTEDDICDSESEFTSSSVDEPLLGEGVNTQCVYDQRLLSREEGKARKNGGDAKTTTKKRKLPTSVSLLQSSTTASSEASSSDKDQRNNGIISPGSSNDVCVIMRKSDLEELQSKLKQYESMVSSPLSARKKQDTTPKSRKDKNIVYNRSINSYKGVIFTTHEQARPGYVPLTDMSSDQSDTYDIEQSETTEIHLDEVCKREEYLAGVNPYSDPNDVISLYSQVYSSNDGSKTRSLYPLSWSYSVRNSASLKALRTFATKQKNKDDFKSVNFGMPCDPMKKFVEPVDERLKSALNYDESTVSRFEARTKASEDDKLIKERSRSVSEAPGAVNMSTLALELSVLGGLRDHEMTLIEQIRTFMPTKRVIWLHINRFMYLLYPFFPYVIEDDFRSSIANIIGKESYEEIKPDVKVLHRGDFAQIGILFIMLRLSYLSLFHNRGFYNEKILSKSILSPDESEKKFLLLNQIEIGAAEIAHTCFRYLERLGRVSVPMLQCGVFLRLYRVFAPEEGDGLEGGYGQIQNSILVSMSYMLGLNREPDKTPDFKDDKMKNLYRKIWYFVVSSEFNSAILFGSPVSVRRESYDTKTPFFTWQNSNSRNRETDQTSLFAYMSTIIGGPIERVVALYSNVQGDVKVMELTTHLNTIEIGAKKLFGKLEDYMHSLEEQNSRYHMNKISKAGSLLKVYSFLMLNYCFLFNFYEKVNNTLSYYYLKKMLTLSMGEVLVSCFALITKSQEIFGEGADLFINPSIIQLLTRISDICIVGIVRSNFSLYKARASIKKGQEMSPEDKKFAASLNRFITAMEKSCRICLIGISILSKRYFFAWEVARSQNYYLKLVTSSAFYKEINIAGLDFANPTTERMAHIVDFVEANLEKLKSNVEKYCQEVGIESLFKKSDCENQKEAEEKSTNESNNKPFVDISRSHDQLSSSLNTPGSVDSSGLYFSGFDDLQFDNSEQIDSIWLQMLSLKTNNQNTGILQYNNLFQQQPGIVSEASVSDFGYGCLPYENSSNPQAQHSNPYYGNMQTSQPISNTRRQSTVGAAQNQPQTSNVQGVAAPQGQVPQPNLFNYTEMFDDLPLDKLFNR</sequence>